<keyword evidence="2" id="KW-1185">Reference proteome</keyword>
<dbReference type="AlphaFoldDB" id="A0A2T9YG82"/>
<dbReference type="Proteomes" id="UP000245699">
    <property type="component" value="Unassembled WGS sequence"/>
</dbReference>
<name>A0A2T9YG82_9FUNG</name>
<sequence length="67" mass="7438">SAEEDSKDVFEVMTNGTENVSVVLVSITDVQEEVSVFNKEAESDVSEEDSNHSTSILVQLQNLFLFK</sequence>
<reference evidence="1 2" key="1">
    <citation type="journal article" date="2018" name="MBio">
        <title>Comparative Genomics Reveals the Core Gene Toolbox for the Fungus-Insect Symbiosis.</title>
        <authorList>
            <person name="Wang Y."/>
            <person name="Stata M."/>
            <person name="Wang W."/>
            <person name="Stajich J.E."/>
            <person name="White M.M."/>
            <person name="Moncalvo J.M."/>
        </authorList>
    </citation>
    <scope>NUCLEOTIDE SEQUENCE [LARGE SCALE GENOMIC DNA]</scope>
    <source>
        <strain evidence="1 2">AUS-77-4</strain>
    </source>
</reference>
<evidence type="ECO:0000313" key="2">
    <source>
        <dbReference type="Proteomes" id="UP000245699"/>
    </source>
</evidence>
<feature type="non-terminal residue" evidence="1">
    <location>
        <position position="1"/>
    </location>
</feature>
<comment type="caution">
    <text evidence="1">The sequence shown here is derived from an EMBL/GenBank/DDBJ whole genome shotgun (WGS) entry which is preliminary data.</text>
</comment>
<proteinExistence type="predicted"/>
<dbReference type="EMBL" id="MBFT01000425">
    <property type="protein sequence ID" value="PVU91330.1"/>
    <property type="molecule type" value="Genomic_DNA"/>
</dbReference>
<evidence type="ECO:0000313" key="1">
    <source>
        <dbReference type="EMBL" id="PVU91330.1"/>
    </source>
</evidence>
<gene>
    <name evidence="1" type="ORF">BB559_004190</name>
</gene>
<organism evidence="1 2">
    <name type="scientific">Furculomyces boomerangus</name>
    <dbReference type="NCBI Taxonomy" id="61424"/>
    <lineage>
        <taxon>Eukaryota</taxon>
        <taxon>Fungi</taxon>
        <taxon>Fungi incertae sedis</taxon>
        <taxon>Zoopagomycota</taxon>
        <taxon>Kickxellomycotina</taxon>
        <taxon>Harpellomycetes</taxon>
        <taxon>Harpellales</taxon>
        <taxon>Harpellaceae</taxon>
        <taxon>Furculomyces</taxon>
    </lineage>
</organism>
<protein>
    <submittedName>
        <fullName evidence="1">Uncharacterized protein</fullName>
    </submittedName>
</protein>
<accession>A0A2T9YG82</accession>